<dbReference type="GeneID" id="92877462"/>
<accession>A9NEM4</accession>
<gene>
    <name evidence="1" type="ordered locus">ACL_0178</name>
</gene>
<sequence length="43" mass="4993">MIKTVETKKRAYECPVIEVVKFEENVRTGSEGSANVSDWWFEV</sequence>
<organism evidence="1 2">
    <name type="scientific">Acholeplasma laidlawii (strain PG-8A)</name>
    <dbReference type="NCBI Taxonomy" id="441768"/>
    <lineage>
        <taxon>Bacteria</taxon>
        <taxon>Bacillati</taxon>
        <taxon>Mycoplasmatota</taxon>
        <taxon>Mollicutes</taxon>
        <taxon>Acholeplasmatales</taxon>
        <taxon>Acholeplasmataceae</taxon>
        <taxon>Acholeplasma</taxon>
    </lineage>
</organism>
<dbReference type="STRING" id="441768.ACL_0178"/>
<dbReference type="HOGENOM" id="CLU_3228129_0_0_14"/>
<protein>
    <submittedName>
        <fullName evidence="1">Uncharacterized protein</fullName>
    </submittedName>
</protein>
<dbReference type="AlphaFoldDB" id="A9NEM4"/>
<evidence type="ECO:0000313" key="2">
    <source>
        <dbReference type="Proteomes" id="UP000008558"/>
    </source>
</evidence>
<dbReference type="EMBL" id="CP000896">
    <property type="protein sequence ID" value="ABX80804.1"/>
    <property type="molecule type" value="Genomic_DNA"/>
</dbReference>
<dbReference type="Proteomes" id="UP000008558">
    <property type="component" value="Chromosome"/>
</dbReference>
<name>A9NEM4_ACHLI</name>
<evidence type="ECO:0000313" key="1">
    <source>
        <dbReference type="EMBL" id="ABX80804.1"/>
    </source>
</evidence>
<dbReference type="KEGG" id="acl:ACL_0178"/>
<proteinExistence type="predicted"/>
<keyword evidence="2" id="KW-1185">Reference proteome</keyword>
<dbReference type="RefSeq" id="WP_012242135.1">
    <property type="nucleotide sequence ID" value="NC_010163.1"/>
</dbReference>
<reference evidence="1 2" key="1">
    <citation type="journal article" date="2011" name="J. Bacteriol.">
        <title>Complete genome and proteome of Acholeplasma laidlawii.</title>
        <authorList>
            <person name="Lazarev V.N."/>
            <person name="Levitskii S.A."/>
            <person name="Basovskii Y.I."/>
            <person name="Chukin M.M."/>
            <person name="Akopian T.A."/>
            <person name="Vereshchagin V.V."/>
            <person name="Kostrjukova E.S."/>
            <person name="Kovaleva G.Y."/>
            <person name="Kazanov M.D."/>
            <person name="Malko D.B."/>
            <person name="Vitreschak A.G."/>
            <person name="Sernova N.V."/>
            <person name="Gelfand M.S."/>
            <person name="Demina I.A."/>
            <person name="Serebryakova M.V."/>
            <person name="Galyamina M.A."/>
            <person name="Vtyurin N.N."/>
            <person name="Rogov S.I."/>
            <person name="Alexeev D.G."/>
            <person name="Ladygina V.G."/>
            <person name="Govorun V.M."/>
        </authorList>
    </citation>
    <scope>NUCLEOTIDE SEQUENCE [LARGE SCALE GENOMIC DNA]</scope>
    <source>
        <strain evidence="1 2">PG-8A</strain>
    </source>
</reference>